<keyword evidence="3" id="KW-1185">Reference proteome</keyword>
<name>A0AAV6HNF6_9ERIC</name>
<accession>A0AAV6HNF6</accession>
<keyword evidence="1" id="KW-0472">Membrane</keyword>
<evidence type="ECO:0000313" key="2">
    <source>
        <dbReference type="EMBL" id="KAG5515550.1"/>
    </source>
</evidence>
<keyword evidence="1" id="KW-0812">Transmembrane</keyword>
<dbReference type="EMBL" id="JACTNZ010000013">
    <property type="protein sequence ID" value="KAG5515550.1"/>
    <property type="molecule type" value="Genomic_DNA"/>
</dbReference>
<dbReference type="AlphaFoldDB" id="A0AAV6HNF6"/>
<feature type="transmembrane region" description="Helical" evidence="1">
    <location>
        <begin position="45"/>
        <end position="69"/>
    </location>
</feature>
<dbReference type="Proteomes" id="UP000823749">
    <property type="component" value="Chromosome 13"/>
</dbReference>
<comment type="caution">
    <text evidence="2">The sequence shown here is derived from an EMBL/GenBank/DDBJ whole genome shotgun (WGS) entry which is preliminary data.</text>
</comment>
<gene>
    <name evidence="2" type="ORF">RHGRI_036556</name>
</gene>
<evidence type="ECO:0000313" key="3">
    <source>
        <dbReference type="Proteomes" id="UP000823749"/>
    </source>
</evidence>
<keyword evidence="1" id="KW-1133">Transmembrane helix</keyword>
<feature type="transmembrane region" description="Helical" evidence="1">
    <location>
        <begin position="6"/>
        <end position="24"/>
    </location>
</feature>
<proteinExistence type="predicted"/>
<evidence type="ECO:0000256" key="1">
    <source>
        <dbReference type="SAM" id="Phobius"/>
    </source>
</evidence>
<reference evidence="2 3" key="1">
    <citation type="submission" date="2020-08" db="EMBL/GenBank/DDBJ databases">
        <title>Plant Genome Project.</title>
        <authorList>
            <person name="Zhang R.-G."/>
        </authorList>
    </citation>
    <scope>NUCLEOTIDE SEQUENCE [LARGE SCALE GENOMIC DNA]</scope>
    <source>
        <strain evidence="2">WSP0</strain>
        <tissue evidence="2">Leaf</tissue>
    </source>
</reference>
<feature type="transmembrane region" description="Helical" evidence="1">
    <location>
        <begin position="89"/>
        <end position="114"/>
    </location>
</feature>
<organism evidence="2 3">
    <name type="scientific">Rhododendron griersonianum</name>
    <dbReference type="NCBI Taxonomy" id="479676"/>
    <lineage>
        <taxon>Eukaryota</taxon>
        <taxon>Viridiplantae</taxon>
        <taxon>Streptophyta</taxon>
        <taxon>Embryophyta</taxon>
        <taxon>Tracheophyta</taxon>
        <taxon>Spermatophyta</taxon>
        <taxon>Magnoliopsida</taxon>
        <taxon>eudicotyledons</taxon>
        <taxon>Gunneridae</taxon>
        <taxon>Pentapetalae</taxon>
        <taxon>asterids</taxon>
        <taxon>Ericales</taxon>
        <taxon>Ericaceae</taxon>
        <taxon>Ericoideae</taxon>
        <taxon>Rhodoreae</taxon>
        <taxon>Rhododendron</taxon>
    </lineage>
</organism>
<protein>
    <submittedName>
        <fullName evidence="2">Uncharacterized protein</fullName>
    </submittedName>
</protein>
<sequence>MNQSLLLLDIICYGLPCAFLAYRYGDRFYQQWKQEQERGREDDQAVSVAALLSVMAAAVLACCLTAGLICNGSIWLLRCAVMPGSQQTALLLCCSHSVLLPMRLLLITTVMVVVNECYEDSFCG</sequence>